<dbReference type="AlphaFoldDB" id="A0A9X2G8E7"/>
<dbReference type="RefSeq" id="WP_253835042.1">
    <property type="nucleotide sequence ID" value="NZ_JAMTCS010000005.1"/>
</dbReference>
<evidence type="ECO:0000313" key="2">
    <source>
        <dbReference type="Proteomes" id="UP001139493"/>
    </source>
</evidence>
<dbReference type="PROSITE" id="PS51257">
    <property type="entry name" value="PROKAR_LIPOPROTEIN"/>
    <property type="match status" value="1"/>
</dbReference>
<evidence type="ECO:0000313" key="1">
    <source>
        <dbReference type="EMBL" id="MCP2264536.1"/>
    </source>
</evidence>
<keyword evidence="2" id="KW-1185">Reference proteome</keyword>
<dbReference type="EMBL" id="JAMTCS010000005">
    <property type="protein sequence ID" value="MCP2264536.1"/>
    <property type="molecule type" value="Genomic_DNA"/>
</dbReference>
<proteinExistence type="predicted"/>
<reference evidence="1" key="1">
    <citation type="submission" date="2022-06" db="EMBL/GenBank/DDBJ databases">
        <title>Genomic Encyclopedia of Archaeal and Bacterial Type Strains, Phase II (KMG-II): from individual species to whole genera.</title>
        <authorList>
            <person name="Goeker M."/>
        </authorList>
    </citation>
    <scope>NUCLEOTIDE SEQUENCE</scope>
    <source>
        <strain evidence="1">DSM 26652</strain>
    </source>
</reference>
<organism evidence="1 2">
    <name type="scientific">Promicromonospora thailandica</name>
    <dbReference type="NCBI Taxonomy" id="765201"/>
    <lineage>
        <taxon>Bacteria</taxon>
        <taxon>Bacillati</taxon>
        <taxon>Actinomycetota</taxon>
        <taxon>Actinomycetes</taxon>
        <taxon>Micrococcales</taxon>
        <taxon>Promicromonosporaceae</taxon>
        <taxon>Promicromonospora</taxon>
    </lineage>
</organism>
<comment type="caution">
    <text evidence="1">The sequence shown here is derived from an EMBL/GenBank/DDBJ whole genome shotgun (WGS) entry which is preliminary data.</text>
</comment>
<dbReference type="Proteomes" id="UP001139493">
    <property type="component" value="Unassembled WGS sequence"/>
</dbReference>
<name>A0A9X2G8E7_9MICO</name>
<gene>
    <name evidence="1" type="ORF">APR03_001874</name>
</gene>
<sequence length="148" mass="15507">MNQRQVRRGAGVLAAVLVLPGLLAGCGLDIGKLDYSEPQFVGSYAADGAGTVVALGADRTFTAVGVPHDVLDDALDDAPGDARTVPSEIEGTWKYVPTSADHVELTVTDADGLPARMGELPLYVAGADDLFFLPDQLGREKVVVSRSR</sequence>
<protein>
    <submittedName>
        <fullName evidence="1">Uncharacterized protein</fullName>
    </submittedName>
</protein>
<accession>A0A9X2G8E7</accession>